<sequence>MTDDPFRATRRGFVALAGTVALAGCGGLNPLSEPEPTTIDGSALREAASGDPPTVPPAVPIAVEQAYVDAGVETVRDTLASVPAPFDEREVPNGMIRRELGEMHERATDALEDVSEAPSPAEALGSLRYARESATAVATAWRAIDGDVAFDDVRETASAVRGEIDDFRGRWRYVGDDPVRAVLAHAEVEDRVATAGRRLSGAVDRSRYVAENPVVIGEMAGDVAAARASLTHGAYLYDRFVASLAATRPMGPVFRAAGESLTATMNDRREELPAADGSPSSYAGGDAAEAPVGSALVELRDGIEYADRIDDERATGQRANVVLSAFWTLVRIRAFERLRERVERGDYVTVESAADVRRMRESAFRAVESALASDAPPRLARHVLQTVGALEYVAKRLHEYEDDDEVHVDWLGRELGRYVSVEAMARATPETTKSVADAIRSAR</sequence>
<dbReference type="AlphaFoldDB" id="A0A1I6G9T5"/>
<gene>
    <name evidence="2" type="ORF">SAMN04487947_0797</name>
</gene>
<evidence type="ECO:0000313" key="3">
    <source>
        <dbReference type="Proteomes" id="UP000198531"/>
    </source>
</evidence>
<name>A0A1I6G9T5_9EURY</name>
<dbReference type="Proteomes" id="UP000198531">
    <property type="component" value="Unassembled WGS sequence"/>
</dbReference>
<keyword evidence="3" id="KW-1185">Reference proteome</keyword>
<dbReference type="OrthoDB" id="350675at2157"/>
<dbReference type="STRING" id="553469.SAMN04487947_0797"/>
<protein>
    <submittedName>
        <fullName evidence="2">Uncharacterized protein</fullName>
    </submittedName>
</protein>
<feature type="region of interest" description="Disordered" evidence="1">
    <location>
        <begin position="28"/>
        <end position="55"/>
    </location>
</feature>
<proteinExistence type="predicted"/>
<dbReference type="PROSITE" id="PS51257">
    <property type="entry name" value="PROKAR_LIPOPROTEIN"/>
    <property type="match status" value="1"/>
</dbReference>
<evidence type="ECO:0000313" key="2">
    <source>
        <dbReference type="EMBL" id="SFR38938.1"/>
    </source>
</evidence>
<evidence type="ECO:0000256" key="1">
    <source>
        <dbReference type="SAM" id="MobiDB-lite"/>
    </source>
</evidence>
<accession>A0A1I6G9T5</accession>
<organism evidence="2 3">
    <name type="scientific">Halogeometricum rufum</name>
    <dbReference type="NCBI Taxonomy" id="553469"/>
    <lineage>
        <taxon>Archaea</taxon>
        <taxon>Methanobacteriati</taxon>
        <taxon>Methanobacteriota</taxon>
        <taxon>Stenosarchaea group</taxon>
        <taxon>Halobacteria</taxon>
        <taxon>Halobacteriales</taxon>
        <taxon>Haloferacaceae</taxon>
        <taxon>Halogeometricum</taxon>
    </lineage>
</organism>
<dbReference type="EMBL" id="FOYT01000001">
    <property type="protein sequence ID" value="SFR38938.1"/>
    <property type="molecule type" value="Genomic_DNA"/>
</dbReference>
<reference evidence="3" key="1">
    <citation type="submission" date="2016-10" db="EMBL/GenBank/DDBJ databases">
        <authorList>
            <person name="Varghese N."/>
            <person name="Submissions S."/>
        </authorList>
    </citation>
    <scope>NUCLEOTIDE SEQUENCE [LARGE SCALE GENOMIC DNA]</scope>
    <source>
        <strain evidence="3">CGMCC 1.7736</strain>
    </source>
</reference>
<dbReference type="RefSeq" id="WP_089804795.1">
    <property type="nucleotide sequence ID" value="NZ_FOYT01000001.1"/>
</dbReference>